<organism evidence="2">
    <name type="scientific">Aegilops tauschii</name>
    <name type="common">Tausch's goatgrass</name>
    <name type="synonym">Aegilops squarrosa</name>
    <dbReference type="NCBI Taxonomy" id="37682"/>
    <lineage>
        <taxon>Eukaryota</taxon>
        <taxon>Viridiplantae</taxon>
        <taxon>Streptophyta</taxon>
        <taxon>Embryophyta</taxon>
        <taxon>Tracheophyta</taxon>
        <taxon>Spermatophyta</taxon>
        <taxon>Magnoliopsida</taxon>
        <taxon>Liliopsida</taxon>
        <taxon>Poales</taxon>
        <taxon>Poaceae</taxon>
        <taxon>BOP clade</taxon>
        <taxon>Pooideae</taxon>
        <taxon>Triticodae</taxon>
        <taxon>Triticeae</taxon>
        <taxon>Triticinae</taxon>
        <taxon>Aegilops</taxon>
    </lineage>
</organism>
<evidence type="ECO:0000313" key="2">
    <source>
        <dbReference type="EnsemblPlants" id="EMT14052"/>
    </source>
</evidence>
<dbReference type="Pfam" id="PF14303">
    <property type="entry name" value="NAM-associated"/>
    <property type="match status" value="1"/>
</dbReference>
<dbReference type="AlphaFoldDB" id="R7W2R8"/>
<reference evidence="2" key="1">
    <citation type="submission" date="2015-06" db="UniProtKB">
        <authorList>
            <consortium name="EnsemblPlants"/>
        </authorList>
    </citation>
    <scope>IDENTIFICATION</scope>
</reference>
<name>R7W2R8_AEGTA</name>
<dbReference type="EnsemblPlants" id="EMT14052">
    <property type="protein sequence ID" value="EMT14052"/>
    <property type="gene ID" value="F775_04425"/>
</dbReference>
<accession>R7W2R8</accession>
<sequence>MALNSTTPFVDTDAYVDSPDVNNAPPSGVQVVEYGPYIQELFNYRNTKFGYKPFMLHHCYKELCKNEKWIQKITETTPKRSRLSISVEEDNEVDKDANNRPEGNKIAKQIKKINAFGGTYKEELMAMIETKKVLAAERKEEKMARWNELKMLEDGKWKAELEAKERKMKGEEHRLALEEERIRGAKKAEERAIMFMNPYTMDETARKYWELTHGEILEASL</sequence>
<protein>
    <recommendedName>
        <fullName evidence="1">No apical meristem-associated C-terminal domain-containing protein</fullName>
    </recommendedName>
</protein>
<dbReference type="InterPro" id="IPR029466">
    <property type="entry name" value="NAM-associated_C"/>
</dbReference>
<evidence type="ECO:0000259" key="1">
    <source>
        <dbReference type="Pfam" id="PF14303"/>
    </source>
</evidence>
<feature type="domain" description="No apical meristem-associated C-terminal" evidence="1">
    <location>
        <begin position="52"/>
        <end position="213"/>
    </location>
</feature>
<proteinExistence type="predicted"/>